<dbReference type="Proteomes" id="UP001180453">
    <property type="component" value="Unassembled WGS sequence"/>
</dbReference>
<feature type="transmembrane region" description="Helical" evidence="2">
    <location>
        <begin position="351"/>
        <end position="372"/>
    </location>
</feature>
<dbReference type="EMBL" id="JAVDXU010000004">
    <property type="protein sequence ID" value="MDR7272077.1"/>
    <property type="molecule type" value="Genomic_DNA"/>
</dbReference>
<gene>
    <name evidence="3" type="ORF">J2X20_004751</name>
</gene>
<feature type="transmembrane region" description="Helical" evidence="2">
    <location>
        <begin position="222"/>
        <end position="240"/>
    </location>
</feature>
<feature type="transmembrane region" description="Helical" evidence="2">
    <location>
        <begin position="837"/>
        <end position="855"/>
    </location>
</feature>
<feature type="transmembrane region" description="Helical" evidence="2">
    <location>
        <begin position="433"/>
        <end position="448"/>
    </location>
</feature>
<feature type="transmembrane region" description="Helical" evidence="2">
    <location>
        <begin position="410"/>
        <end position="427"/>
    </location>
</feature>
<evidence type="ECO:0000256" key="1">
    <source>
        <dbReference type="SAM" id="MobiDB-lite"/>
    </source>
</evidence>
<feature type="region of interest" description="Disordered" evidence="1">
    <location>
        <begin position="51"/>
        <end position="86"/>
    </location>
</feature>
<feature type="transmembrane region" description="Helical" evidence="2">
    <location>
        <begin position="572"/>
        <end position="592"/>
    </location>
</feature>
<feature type="transmembrane region" description="Helical" evidence="2">
    <location>
        <begin position="323"/>
        <end position="342"/>
    </location>
</feature>
<keyword evidence="4" id="KW-1185">Reference proteome</keyword>
<feature type="compositionally biased region" description="Pro residues" evidence="1">
    <location>
        <begin position="56"/>
        <end position="79"/>
    </location>
</feature>
<feature type="transmembrane region" description="Helical" evidence="2">
    <location>
        <begin position="545"/>
        <end position="563"/>
    </location>
</feature>
<keyword evidence="2" id="KW-0472">Membrane</keyword>
<dbReference type="RefSeq" id="WP_310270535.1">
    <property type="nucleotide sequence ID" value="NZ_JAVDXU010000004.1"/>
</dbReference>
<organism evidence="3 4">
    <name type="scientific">Roseateles saccharophilus</name>
    <name type="common">Pseudomonas saccharophila</name>
    <dbReference type="NCBI Taxonomy" id="304"/>
    <lineage>
        <taxon>Bacteria</taxon>
        <taxon>Pseudomonadati</taxon>
        <taxon>Pseudomonadota</taxon>
        <taxon>Betaproteobacteria</taxon>
        <taxon>Burkholderiales</taxon>
        <taxon>Sphaerotilaceae</taxon>
        <taxon>Roseateles</taxon>
    </lineage>
</organism>
<feature type="transmembrane region" description="Helical" evidence="2">
    <location>
        <begin position="812"/>
        <end position="830"/>
    </location>
</feature>
<evidence type="ECO:0000256" key="2">
    <source>
        <dbReference type="SAM" id="Phobius"/>
    </source>
</evidence>
<feature type="transmembrane region" description="Helical" evidence="2">
    <location>
        <begin position="666"/>
        <end position="683"/>
    </location>
</feature>
<feature type="transmembrane region" description="Helical" evidence="2">
    <location>
        <begin position="6"/>
        <end position="33"/>
    </location>
</feature>
<name>A0ABU1YTA7_ROSSA</name>
<feature type="transmembrane region" description="Helical" evidence="2">
    <location>
        <begin position="517"/>
        <end position="539"/>
    </location>
</feature>
<feature type="transmembrane region" description="Helical" evidence="2">
    <location>
        <begin position="455"/>
        <end position="475"/>
    </location>
</feature>
<sequence length="900" mass="94414">MAALSLLLGALIGGLALESAGGALMGAALGWLFSRQLQQAKRIADLEQRLKTGAATPPPRVAPPQVAPEPEPEPEPTIPLPLRELPTPAPALATPAPALATTALPPAPRTTPAPTAAPRPIRMPPMPAWAQRIAAANTIVKVGLAMLFLGLVFLARFAAEHVTVPLEVRLAGIGATGIVLLVVGWRLRLRSRAYGLLLQGGGVAVVYLTLFAAVKLAGLEPLALVFVLMLAVSLLAALLAVRQEAQALAVVAALGGYATPLLLATGSGAIAMLLGYYFVLGLGVALVAWFRHWPRLNLIAFGFTALVASAWAARSYTAADYPMAQGFLIAFWLLFTIVQLLPGRHAQEPELWLQSTLLFGMPALGAAMQYLLLRPDAMAIALAALLAGAAYVGLAAWTRKRAAHARIFEALLALGAVFGTLVIPFALSAEATAGAWALEGLGAVWLGLRQRRDRVLVSGLALMALGGLTLMKSLSQDVGGPHAATQLLNALLIAAAGLGGARLFGLDERRPQHALAAFALVGWGTAWLGVAAAVVLTQWVPDEQIWAVGLALLAAASALLLGLQTLWRWPTIAWPTALLLPAWTLLGVAGSLLHGAPLSAGGWWALPLAWAAQAWVLQRTAPHWPDPLRHATHAGSLLSLALLGALQGRHWTADLGNIDGNGGSAWGWLGWLALPALLLAAVLRQQRHAPLRQAWPLRLAPPAYAQTGAGVLALALAAWVLIANWASPGRADPLPYIPLLNPLDLGLAGALLAIAAWLRSPAATALALPSRIWALPAGLSFLWLNGMLIRSFHHWGGVPYHVDGWLASRGVQTGLALLWSALALVLMLWGTRRQQRMPWLAGAVLLGAVVLKLMLFDLSGSGTVLRIVSFIGVGVLMLVIGYVAPLPGSAGSSNDEKKSV</sequence>
<dbReference type="PANTHER" id="PTHR38434:SF1">
    <property type="entry name" value="BLL2549 PROTEIN"/>
    <property type="match status" value="1"/>
</dbReference>
<feature type="transmembrane region" description="Helical" evidence="2">
    <location>
        <begin position="378"/>
        <end position="398"/>
    </location>
</feature>
<feature type="transmembrane region" description="Helical" evidence="2">
    <location>
        <begin position="139"/>
        <end position="158"/>
    </location>
</feature>
<feature type="transmembrane region" description="Helical" evidence="2">
    <location>
        <begin position="170"/>
        <end position="187"/>
    </location>
</feature>
<keyword evidence="2" id="KW-1133">Transmembrane helix</keyword>
<dbReference type="PIRSF" id="PIRSF035905">
    <property type="entry name" value="UCP035905_mp"/>
    <property type="match status" value="1"/>
</dbReference>
<feature type="transmembrane region" description="Helical" evidence="2">
    <location>
        <begin position="487"/>
        <end position="505"/>
    </location>
</feature>
<feature type="region of interest" description="Disordered" evidence="1">
    <location>
        <begin position="101"/>
        <end position="120"/>
    </location>
</feature>
<comment type="caution">
    <text evidence="3">The sequence shown here is derived from an EMBL/GenBank/DDBJ whole genome shotgun (WGS) entry which is preliminary data.</text>
</comment>
<proteinExistence type="predicted"/>
<evidence type="ECO:0000313" key="4">
    <source>
        <dbReference type="Proteomes" id="UP001180453"/>
    </source>
</evidence>
<dbReference type="InterPro" id="IPR019286">
    <property type="entry name" value="DUF2339_TM"/>
</dbReference>
<protein>
    <submittedName>
        <fullName evidence="3">Membrane protein</fullName>
    </submittedName>
</protein>
<feature type="transmembrane region" description="Helical" evidence="2">
    <location>
        <begin position="867"/>
        <end position="888"/>
    </location>
</feature>
<feature type="transmembrane region" description="Helical" evidence="2">
    <location>
        <begin position="270"/>
        <end position="289"/>
    </location>
</feature>
<dbReference type="Pfam" id="PF10101">
    <property type="entry name" value="DUF2339"/>
    <property type="match status" value="2"/>
</dbReference>
<accession>A0ABU1YTA7</accession>
<feature type="transmembrane region" description="Helical" evidence="2">
    <location>
        <begin position="296"/>
        <end position="317"/>
    </location>
</feature>
<reference evidence="3 4" key="1">
    <citation type="submission" date="2023-07" db="EMBL/GenBank/DDBJ databases">
        <title>Sorghum-associated microbial communities from plants grown in Nebraska, USA.</title>
        <authorList>
            <person name="Schachtman D."/>
        </authorList>
    </citation>
    <scope>NUCLEOTIDE SEQUENCE [LARGE SCALE GENOMIC DNA]</scope>
    <source>
        <strain evidence="3 4">BE314</strain>
    </source>
</reference>
<evidence type="ECO:0000313" key="3">
    <source>
        <dbReference type="EMBL" id="MDR7272077.1"/>
    </source>
</evidence>
<dbReference type="InterPro" id="IPR014600">
    <property type="entry name" value="UCP035905_mem"/>
</dbReference>
<feature type="transmembrane region" description="Helical" evidence="2">
    <location>
        <begin position="194"/>
        <end position="216"/>
    </location>
</feature>
<feature type="transmembrane region" description="Helical" evidence="2">
    <location>
        <begin position="704"/>
        <end position="727"/>
    </location>
</feature>
<feature type="transmembrane region" description="Helical" evidence="2">
    <location>
        <begin position="772"/>
        <end position="792"/>
    </location>
</feature>
<feature type="transmembrane region" description="Helical" evidence="2">
    <location>
        <begin position="739"/>
        <end position="760"/>
    </location>
</feature>
<dbReference type="PANTHER" id="PTHR38434">
    <property type="entry name" value="BLL2549 PROTEIN"/>
    <property type="match status" value="1"/>
</dbReference>
<keyword evidence="2" id="KW-0812">Transmembrane</keyword>
<feature type="compositionally biased region" description="Pro residues" evidence="1">
    <location>
        <begin position="105"/>
        <end position="120"/>
    </location>
</feature>
<feature type="transmembrane region" description="Helical" evidence="2">
    <location>
        <begin position="247"/>
        <end position="264"/>
    </location>
</feature>